<keyword evidence="3" id="KW-1133">Transmembrane helix</keyword>
<evidence type="ECO:0008006" key="6">
    <source>
        <dbReference type="Google" id="ProtNLM"/>
    </source>
</evidence>
<reference evidence="4 5" key="1">
    <citation type="submission" date="2017-06" db="EMBL/GenBank/DDBJ databases">
        <authorList>
            <person name="Kim H.J."/>
            <person name="Triplett B.A."/>
        </authorList>
    </citation>
    <scope>NUCLEOTIDE SEQUENCE [LARGE SCALE GENOMIC DNA]</scope>
    <source>
        <strain evidence="4 5">CGMCC 4.1858</strain>
    </source>
</reference>
<feature type="coiled-coil region" evidence="1">
    <location>
        <begin position="135"/>
        <end position="169"/>
    </location>
</feature>
<feature type="transmembrane region" description="Helical" evidence="3">
    <location>
        <begin position="436"/>
        <end position="459"/>
    </location>
</feature>
<gene>
    <name evidence="4" type="ORF">SAMN05216252_119124</name>
</gene>
<feature type="transmembrane region" description="Helical" evidence="3">
    <location>
        <begin position="46"/>
        <end position="68"/>
    </location>
</feature>
<feature type="compositionally biased region" description="Polar residues" evidence="2">
    <location>
        <begin position="1"/>
        <end position="11"/>
    </location>
</feature>
<proteinExistence type="predicted"/>
<name>A0A239LGH6_9ACTN</name>
<feature type="transmembrane region" description="Helical" evidence="3">
    <location>
        <begin position="246"/>
        <end position="267"/>
    </location>
</feature>
<protein>
    <recommendedName>
        <fullName evidence="6">Secreted protein</fullName>
    </recommendedName>
</protein>
<feature type="region of interest" description="Disordered" evidence="2">
    <location>
        <begin position="1"/>
        <end position="27"/>
    </location>
</feature>
<evidence type="ECO:0000313" key="5">
    <source>
        <dbReference type="Proteomes" id="UP000198280"/>
    </source>
</evidence>
<evidence type="ECO:0000313" key="4">
    <source>
        <dbReference type="EMBL" id="SNT29018.1"/>
    </source>
</evidence>
<keyword evidence="3" id="KW-0812">Transmembrane</keyword>
<evidence type="ECO:0000256" key="1">
    <source>
        <dbReference type="SAM" id="Coils"/>
    </source>
</evidence>
<keyword evidence="5" id="KW-1185">Reference proteome</keyword>
<organism evidence="4 5">
    <name type="scientific">Actinacidiphila glaucinigra</name>
    <dbReference type="NCBI Taxonomy" id="235986"/>
    <lineage>
        <taxon>Bacteria</taxon>
        <taxon>Bacillati</taxon>
        <taxon>Actinomycetota</taxon>
        <taxon>Actinomycetes</taxon>
        <taxon>Kitasatosporales</taxon>
        <taxon>Streptomycetaceae</taxon>
        <taxon>Actinacidiphila</taxon>
    </lineage>
</organism>
<dbReference type="EMBL" id="FZOF01000019">
    <property type="protein sequence ID" value="SNT29018.1"/>
    <property type="molecule type" value="Genomic_DNA"/>
</dbReference>
<keyword evidence="1" id="KW-0175">Coiled coil</keyword>
<accession>A0A239LGH6</accession>
<sequence>MTRTPMETESPTVRGDTPAPGGRRPRAWVEQPRAWRAAATTEPGRLRIVGALLALLVVAFGAVTAWQITERSAAADDVIHHSGPLSARAADIYRSLADADATAAGGFLAGGDDPEQDRERYARDIEIASRNIAEAAASSEDSAQARARLERLNQRLSVYTGLVERARANNRQGFPVGGAYLRRANRMMNEEILPDAKQLWTIETARLGEDYEDAKALPLAAWALGAVGLGALVWAQRRSYRRTHRVFNPGMVAGTVATAVVLLWLVAGHGVARAKLDESYAHGAQSLQVLNEARIQTLQARGNENLTLVARGGGDAYSAAYDKQLQGLAGTDADGRTGLLAQALDLADDDRGRKSITSAMEAAKAWWGLHGEARTKDDEGNYLDAVAQTIGGTYEDGKRPEQYTGFCFDQVDTNLERAVAHEQQEFERAAADGRGALGGLVPGAAALAVLGAAGAVLGIGRRLSEYR</sequence>
<feature type="transmembrane region" description="Helical" evidence="3">
    <location>
        <begin position="216"/>
        <end position="234"/>
    </location>
</feature>
<evidence type="ECO:0000256" key="2">
    <source>
        <dbReference type="SAM" id="MobiDB-lite"/>
    </source>
</evidence>
<keyword evidence="3" id="KW-0472">Membrane</keyword>
<dbReference type="Proteomes" id="UP000198280">
    <property type="component" value="Unassembled WGS sequence"/>
</dbReference>
<dbReference type="AlphaFoldDB" id="A0A239LGH6"/>
<evidence type="ECO:0000256" key="3">
    <source>
        <dbReference type="SAM" id="Phobius"/>
    </source>
</evidence>